<keyword evidence="2" id="KW-0472">Membrane</keyword>
<comment type="caution">
    <text evidence="3">The sequence shown here is derived from an EMBL/GenBank/DDBJ whole genome shotgun (WGS) entry which is preliminary data.</text>
</comment>
<dbReference type="GO" id="GO:1904294">
    <property type="term" value="P:positive regulation of ERAD pathway"/>
    <property type="evidence" value="ECO:0007669"/>
    <property type="project" value="TreeGrafter"/>
</dbReference>
<proteinExistence type="predicted"/>
<protein>
    <recommendedName>
        <fullName evidence="5">Membralin</fullName>
    </recommendedName>
</protein>
<organism evidence="3 4">
    <name type="scientific">Escallonia herrerae</name>
    <dbReference type="NCBI Taxonomy" id="1293975"/>
    <lineage>
        <taxon>Eukaryota</taxon>
        <taxon>Viridiplantae</taxon>
        <taxon>Streptophyta</taxon>
        <taxon>Embryophyta</taxon>
        <taxon>Tracheophyta</taxon>
        <taxon>Spermatophyta</taxon>
        <taxon>Magnoliopsida</taxon>
        <taxon>eudicotyledons</taxon>
        <taxon>Gunneridae</taxon>
        <taxon>Pentapetalae</taxon>
        <taxon>asterids</taxon>
        <taxon>campanulids</taxon>
        <taxon>Escalloniales</taxon>
        <taxon>Escalloniaceae</taxon>
        <taxon>Escallonia</taxon>
    </lineage>
</organism>
<dbReference type="EMBL" id="JAVXUP010000451">
    <property type="protein sequence ID" value="KAK3027628.1"/>
    <property type="molecule type" value="Genomic_DNA"/>
</dbReference>
<dbReference type="AlphaFoldDB" id="A0AA89B619"/>
<name>A0AA89B619_9ASTE</name>
<feature type="transmembrane region" description="Helical" evidence="2">
    <location>
        <begin position="83"/>
        <end position="100"/>
    </location>
</feature>
<feature type="region of interest" description="Disordered" evidence="1">
    <location>
        <begin position="203"/>
        <end position="226"/>
    </location>
</feature>
<keyword evidence="2" id="KW-0812">Transmembrane</keyword>
<gene>
    <name evidence="3" type="ORF">RJ639_042617</name>
</gene>
<dbReference type="GO" id="GO:0034976">
    <property type="term" value="P:response to endoplasmic reticulum stress"/>
    <property type="evidence" value="ECO:0007669"/>
    <property type="project" value="TreeGrafter"/>
</dbReference>
<sequence length="325" mass="37205">YFATKCGVLMMSLFVFFTTTMSVSFTLRETQTRMLKFTVQLQHHARHRLPTFQLIFVHVIESLVFVPIMIGILFFLFEFYDDQLLAFMVLILVWLCELFTLISVRTPLSMKFFPRFFLLYFLVFHIYFFSYANGFSYLALSTTAAFMQHLILYFWNRFEVPALQRYMQNRRSHFQQNPDFHITSSTILASTLHIRRLNRRNAAPANIDMTPGPGPRTDHDLAMPTNGEAEFSGLHEQAETDNLDSLGPLGNPSNVAAQPDIRQPDNNAANPGAMNSFSSLLLWILGGASSEGLNSFFSMFREARDQGQAYAGTPRRENRAAQSAQ</sequence>
<feature type="transmembrane region" description="Helical" evidence="2">
    <location>
        <begin position="112"/>
        <end position="129"/>
    </location>
</feature>
<dbReference type="GO" id="GO:0005783">
    <property type="term" value="C:endoplasmic reticulum"/>
    <property type="evidence" value="ECO:0007669"/>
    <property type="project" value="TreeGrafter"/>
</dbReference>
<feature type="transmembrane region" description="Helical" evidence="2">
    <location>
        <begin position="6"/>
        <end position="27"/>
    </location>
</feature>
<feature type="non-terminal residue" evidence="3">
    <location>
        <position position="1"/>
    </location>
</feature>
<dbReference type="PANTHER" id="PTHR21650:SF4">
    <property type="entry name" value="MEMBRALIN"/>
    <property type="match status" value="1"/>
</dbReference>
<dbReference type="Proteomes" id="UP001188597">
    <property type="component" value="Unassembled WGS sequence"/>
</dbReference>
<dbReference type="PANTHER" id="PTHR21650">
    <property type="entry name" value="MEMBRALIN/KINETOCHORE PROTEIN NUF2"/>
    <property type="match status" value="1"/>
</dbReference>
<evidence type="ECO:0000256" key="2">
    <source>
        <dbReference type="SAM" id="Phobius"/>
    </source>
</evidence>
<evidence type="ECO:0008006" key="5">
    <source>
        <dbReference type="Google" id="ProtNLM"/>
    </source>
</evidence>
<evidence type="ECO:0000313" key="4">
    <source>
        <dbReference type="Proteomes" id="UP001188597"/>
    </source>
</evidence>
<accession>A0AA89B619</accession>
<evidence type="ECO:0000313" key="3">
    <source>
        <dbReference type="EMBL" id="KAK3027628.1"/>
    </source>
</evidence>
<feature type="transmembrane region" description="Helical" evidence="2">
    <location>
        <begin position="54"/>
        <end position="77"/>
    </location>
</feature>
<reference evidence="3" key="1">
    <citation type="submission" date="2022-12" db="EMBL/GenBank/DDBJ databases">
        <title>Draft genome assemblies for two species of Escallonia (Escalloniales).</title>
        <authorList>
            <person name="Chanderbali A."/>
            <person name="Dervinis C."/>
            <person name="Anghel I."/>
            <person name="Soltis D."/>
            <person name="Soltis P."/>
            <person name="Zapata F."/>
        </authorList>
    </citation>
    <scope>NUCLEOTIDE SEQUENCE</scope>
    <source>
        <strain evidence="3">UCBG64.0493</strain>
        <tissue evidence="3">Leaf</tissue>
    </source>
</reference>
<feature type="region of interest" description="Disordered" evidence="1">
    <location>
        <begin position="241"/>
        <end position="270"/>
    </location>
</feature>
<keyword evidence="2" id="KW-1133">Transmembrane helix</keyword>
<keyword evidence="4" id="KW-1185">Reference proteome</keyword>
<evidence type="ECO:0000256" key="1">
    <source>
        <dbReference type="SAM" id="MobiDB-lite"/>
    </source>
</evidence>